<organism evidence="2 3">
    <name type="scientific">Grimontia indica</name>
    <dbReference type="NCBI Taxonomy" id="1056512"/>
    <lineage>
        <taxon>Bacteria</taxon>
        <taxon>Pseudomonadati</taxon>
        <taxon>Pseudomonadota</taxon>
        <taxon>Gammaproteobacteria</taxon>
        <taxon>Vibrionales</taxon>
        <taxon>Vibrionaceae</taxon>
        <taxon>Grimontia</taxon>
    </lineage>
</organism>
<keyword evidence="1" id="KW-0812">Transmembrane</keyword>
<feature type="transmembrane region" description="Helical" evidence="1">
    <location>
        <begin position="6"/>
        <end position="27"/>
    </location>
</feature>
<keyword evidence="3" id="KW-1185">Reference proteome</keyword>
<evidence type="ECO:0000313" key="2">
    <source>
        <dbReference type="EMBL" id="EOD81374.1"/>
    </source>
</evidence>
<name>R1GZ47_9GAMM</name>
<evidence type="ECO:0000313" key="3">
    <source>
        <dbReference type="Proteomes" id="UP000011223"/>
    </source>
</evidence>
<gene>
    <name evidence="2" type="ORF">D515_04276</name>
</gene>
<protein>
    <submittedName>
        <fullName evidence="2">Uncharacterized protein</fullName>
    </submittedName>
</protein>
<keyword evidence="1" id="KW-0472">Membrane</keyword>
<reference evidence="2 3" key="1">
    <citation type="journal article" date="2014" name="PLoS ONE">
        <title>Grimontia indica AK16(T), sp. nov., Isolated from a Seawater Sample Reports the Presence of Pathogenic Genes Similar to Vibrio Genus.</title>
        <authorList>
            <person name="Singh A."/>
            <person name="Vaidya B."/>
            <person name="Khatri I."/>
            <person name="Srinivas T.N."/>
            <person name="Subramanian S."/>
            <person name="Korpole S."/>
            <person name="Pinnaka A.K."/>
        </authorList>
    </citation>
    <scope>NUCLEOTIDE SEQUENCE [LARGE SCALE GENOMIC DNA]</scope>
    <source>
        <strain evidence="2 3">AK16</strain>
    </source>
</reference>
<evidence type="ECO:0000256" key="1">
    <source>
        <dbReference type="SAM" id="Phobius"/>
    </source>
</evidence>
<accession>R1GZ47</accession>
<proteinExistence type="predicted"/>
<sequence>MRWAGFYAPFLSILNFVFVSITFDALYKTCFISLGCDLFASNISFMARLLLKGIPDTQKELLQ</sequence>
<dbReference type="AlphaFoldDB" id="R1GZ47"/>
<dbReference type="EMBL" id="ANFM02000006">
    <property type="protein sequence ID" value="EOD81374.1"/>
    <property type="molecule type" value="Genomic_DNA"/>
</dbReference>
<comment type="caution">
    <text evidence="2">The sequence shown here is derived from an EMBL/GenBank/DDBJ whole genome shotgun (WGS) entry which is preliminary data.</text>
</comment>
<dbReference type="Proteomes" id="UP000011223">
    <property type="component" value="Unassembled WGS sequence"/>
</dbReference>
<keyword evidence="1" id="KW-1133">Transmembrane helix</keyword>